<comment type="caution">
    <text evidence="1">The sequence shown here is derived from an EMBL/GenBank/DDBJ whole genome shotgun (WGS) entry which is preliminary data.</text>
</comment>
<accession>A0ACB6R1L3</accession>
<keyword evidence="2" id="KW-1185">Reference proteome</keyword>
<dbReference type="Proteomes" id="UP000799755">
    <property type="component" value="Unassembled WGS sequence"/>
</dbReference>
<reference evidence="1" key="1">
    <citation type="journal article" date="2020" name="Stud. Mycol.">
        <title>101 Dothideomycetes genomes: a test case for predicting lifestyles and emergence of pathogens.</title>
        <authorList>
            <person name="Haridas S."/>
            <person name="Albert R."/>
            <person name="Binder M."/>
            <person name="Bloem J."/>
            <person name="Labutti K."/>
            <person name="Salamov A."/>
            <person name="Andreopoulos B."/>
            <person name="Baker S."/>
            <person name="Barry K."/>
            <person name="Bills G."/>
            <person name="Bluhm B."/>
            <person name="Cannon C."/>
            <person name="Castanera R."/>
            <person name="Culley D."/>
            <person name="Daum C."/>
            <person name="Ezra D."/>
            <person name="Gonzalez J."/>
            <person name="Henrissat B."/>
            <person name="Kuo A."/>
            <person name="Liang C."/>
            <person name="Lipzen A."/>
            <person name="Lutzoni F."/>
            <person name="Magnuson J."/>
            <person name="Mondo S."/>
            <person name="Nolan M."/>
            <person name="Ohm R."/>
            <person name="Pangilinan J."/>
            <person name="Park H.-J."/>
            <person name="Ramirez L."/>
            <person name="Alfaro M."/>
            <person name="Sun H."/>
            <person name="Tritt A."/>
            <person name="Yoshinaga Y."/>
            <person name="Zwiers L.-H."/>
            <person name="Turgeon B."/>
            <person name="Goodwin S."/>
            <person name="Spatafora J."/>
            <person name="Crous P."/>
            <person name="Grigoriev I."/>
        </authorList>
    </citation>
    <scope>NUCLEOTIDE SEQUENCE</scope>
    <source>
        <strain evidence="1">ATCC 200398</strain>
    </source>
</reference>
<sequence>MKLLLPLLFVRCIIALPAAGTDPTPGITLDIPTSSGGICFNGSVNTVTKTVNSTTGVFQLVHTLDTFTPWTEPSRTANNQRRNCVANVDIGIPSGYRARANTVGNDVSGYIQLEDAKMSALFIADYSFASNPDSVSSSTLYFVGPMNGRFTRHADVEGKVALSSCGGDTLKTAYRIRGLSASSSSLGYSRRDLEPDDFKWVITTGVEILKC</sequence>
<proteinExistence type="predicted"/>
<protein>
    <submittedName>
        <fullName evidence="1">Uncharacterized protein</fullName>
    </submittedName>
</protein>
<organism evidence="1 2">
    <name type="scientific">Lindgomyces ingoldianus</name>
    <dbReference type="NCBI Taxonomy" id="673940"/>
    <lineage>
        <taxon>Eukaryota</taxon>
        <taxon>Fungi</taxon>
        <taxon>Dikarya</taxon>
        <taxon>Ascomycota</taxon>
        <taxon>Pezizomycotina</taxon>
        <taxon>Dothideomycetes</taxon>
        <taxon>Pleosporomycetidae</taxon>
        <taxon>Pleosporales</taxon>
        <taxon>Lindgomycetaceae</taxon>
        <taxon>Lindgomyces</taxon>
    </lineage>
</organism>
<evidence type="ECO:0000313" key="1">
    <source>
        <dbReference type="EMBL" id="KAF2472718.1"/>
    </source>
</evidence>
<dbReference type="EMBL" id="MU003501">
    <property type="protein sequence ID" value="KAF2472718.1"/>
    <property type="molecule type" value="Genomic_DNA"/>
</dbReference>
<evidence type="ECO:0000313" key="2">
    <source>
        <dbReference type="Proteomes" id="UP000799755"/>
    </source>
</evidence>
<gene>
    <name evidence="1" type="ORF">BDR25DRAFT_312635</name>
</gene>
<name>A0ACB6R1L3_9PLEO</name>